<dbReference type="InterPro" id="IPR003715">
    <property type="entry name" value="Poly_export_N"/>
</dbReference>
<name>A0A917M879_9BACT</name>
<keyword evidence="1" id="KW-0732">Signal</keyword>
<reference evidence="3" key="1">
    <citation type="journal article" date="2014" name="Int. J. Syst. Evol. Microbiol.">
        <title>Complete genome sequence of Corynebacterium casei LMG S-19264T (=DSM 44701T), isolated from a smear-ripened cheese.</title>
        <authorList>
            <consortium name="US DOE Joint Genome Institute (JGI-PGF)"/>
            <person name="Walter F."/>
            <person name="Albersmeier A."/>
            <person name="Kalinowski J."/>
            <person name="Ruckert C."/>
        </authorList>
    </citation>
    <scope>NUCLEOTIDE SEQUENCE</scope>
    <source>
        <strain evidence="3">CGMCC 1.12997</strain>
    </source>
</reference>
<evidence type="ECO:0000313" key="4">
    <source>
        <dbReference type="Proteomes" id="UP000647241"/>
    </source>
</evidence>
<keyword evidence="4" id="KW-1185">Reference proteome</keyword>
<comment type="caution">
    <text evidence="3">The sequence shown here is derived from an EMBL/GenBank/DDBJ whole genome shotgun (WGS) entry which is preliminary data.</text>
</comment>
<evidence type="ECO:0000259" key="2">
    <source>
        <dbReference type="Pfam" id="PF02563"/>
    </source>
</evidence>
<evidence type="ECO:0000256" key="1">
    <source>
        <dbReference type="ARBA" id="ARBA00022729"/>
    </source>
</evidence>
<dbReference type="Proteomes" id="UP000647241">
    <property type="component" value="Unassembled WGS sequence"/>
</dbReference>
<dbReference type="PANTHER" id="PTHR33619">
    <property type="entry name" value="POLYSACCHARIDE EXPORT PROTEIN GFCE-RELATED"/>
    <property type="match status" value="1"/>
</dbReference>
<dbReference type="PANTHER" id="PTHR33619:SF3">
    <property type="entry name" value="POLYSACCHARIDE EXPORT PROTEIN GFCE-RELATED"/>
    <property type="match status" value="1"/>
</dbReference>
<protein>
    <recommendedName>
        <fullName evidence="2">Polysaccharide export protein N-terminal domain-containing protein</fullName>
    </recommendedName>
</protein>
<dbReference type="Gene3D" id="3.10.560.10">
    <property type="entry name" value="Outer membrane lipoprotein wza domain like"/>
    <property type="match status" value="1"/>
</dbReference>
<dbReference type="GO" id="GO:0015159">
    <property type="term" value="F:polysaccharide transmembrane transporter activity"/>
    <property type="evidence" value="ECO:0007669"/>
    <property type="project" value="InterPro"/>
</dbReference>
<dbReference type="AlphaFoldDB" id="A0A917M879"/>
<reference evidence="3" key="2">
    <citation type="submission" date="2020-09" db="EMBL/GenBank/DDBJ databases">
        <authorList>
            <person name="Sun Q."/>
            <person name="Zhou Y."/>
        </authorList>
    </citation>
    <scope>NUCLEOTIDE SEQUENCE</scope>
    <source>
        <strain evidence="3">CGMCC 1.12997</strain>
    </source>
</reference>
<dbReference type="InterPro" id="IPR049712">
    <property type="entry name" value="Poly_export"/>
</dbReference>
<dbReference type="EMBL" id="BMGT01000003">
    <property type="protein sequence ID" value="GGG85363.1"/>
    <property type="molecule type" value="Genomic_DNA"/>
</dbReference>
<accession>A0A917M879</accession>
<feature type="domain" description="Polysaccharide export protein N-terminal" evidence="2">
    <location>
        <begin position="75"/>
        <end position="148"/>
    </location>
</feature>
<gene>
    <name evidence="3" type="ORF">GCM10011585_31580</name>
</gene>
<sequence length="344" mass="36140">MSRQNPFNLISHNRVSLRSGILSLRLLTIIAMAALCLYIPTANAQFSGPAVSMSESASPTAAPTTDPAILYPAGRDVFLRQGDLITVRLYGTMDYTPSVRISLDGTVQLPLIGRLHVEGLTVHQAESLIATRLKAAGMYRDPQVTIEIAEAPGQSVTFTGEVHGVVPVQGQRRLLDVLSAAGGLPPTASHIITIDRPGNPQPIVIDLGTDPAKSANGNVPVFPGDTIVVPRVGVVYLLGAFKIEGAIPIQQNAPLTLMQAASLGGGVGFQGKLNDLRIIRTEGLTRKVVDVDIKKVLNGKAPDPVLQANDIVLLPTSQMKAAIKGGGAGVLIGLGTLLLYATRP</sequence>
<organism evidence="3 4">
    <name type="scientific">Edaphobacter dinghuensis</name>
    <dbReference type="NCBI Taxonomy" id="1560005"/>
    <lineage>
        <taxon>Bacteria</taxon>
        <taxon>Pseudomonadati</taxon>
        <taxon>Acidobacteriota</taxon>
        <taxon>Terriglobia</taxon>
        <taxon>Terriglobales</taxon>
        <taxon>Acidobacteriaceae</taxon>
        <taxon>Edaphobacter</taxon>
    </lineage>
</organism>
<proteinExistence type="predicted"/>
<dbReference type="RefSeq" id="WP_188555117.1">
    <property type="nucleotide sequence ID" value="NZ_BMGT01000003.1"/>
</dbReference>
<dbReference type="Gene3D" id="3.30.1950.10">
    <property type="entry name" value="wza like domain"/>
    <property type="match status" value="1"/>
</dbReference>
<dbReference type="Pfam" id="PF02563">
    <property type="entry name" value="Poly_export"/>
    <property type="match status" value="1"/>
</dbReference>
<evidence type="ECO:0000313" key="3">
    <source>
        <dbReference type="EMBL" id="GGG85363.1"/>
    </source>
</evidence>